<evidence type="ECO:0000313" key="2">
    <source>
        <dbReference type="EMBL" id="KAF2160017.1"/>
    </source>
</evidence>
<name>A0A6A6BYZ0_ZASCE</name>
<feature type="compositionally biased region" description="Polar residues" evidence="1">
    <location>
        <begin position="55"/>
        <end position="67"/>
    </location>
</feature>
<protein>
    <submittedName>
        <fullName evidence="2">Uncharacterized protein</fullName>
    </submittedName>
</protein>
<dbReference type="AlphaFoldDB" id="A0A6A6BYZ0"/>
<organism evidence="2 3">
    <name type="scientific">Zasmidium cellare ATCC 36951</name>
    <dbReference type="NCBI Taxonomy" id="1080233"/>
    <lineage>
        <taxon>Eukaryota</taxon>
        <taxon>Fungi</taxon>
        <taxon>Dikarya</taxon>
        <taxon>Ascomycota</taxon>
        <taxon>Pezizomycotina</taxon>
        <taxon>Dothideomycetes</taxon>
        <taxon>Dothideomycetidae</taxon>
        <taxon>Mycosphaerellales</taxon>
        <taxon>Mycosphaerellaceae</taxon>
        <taxon>Zasmidium</taxon>
    </lineage>
</organism>
<dbReference type="GeneID" id="54562826"/>
<feature type="compositionally biased region" description="Basic and acidic residues" evidence="1">
    <location>
        <begin position="35"/>
        <end position="53"/>
    </location>
</feature>
<keyword evidence="3" id="KW-1185">Reference proteome</keyword>
<reference evidence="2" key="1">
    <citation type="journal article" date="2020" name="Stud. Mycol.">
        <title>101 Dothideomycetes genomes: a test case for predicting lifestyles and emergence of pathogens.</title>
        <authorList>
            <person name="Haridas S."/>
            <person name="Albert R."/>
            <person name="Binder M."/>
            <person name="Bloem J."/>
            <person name="Labutti K."/>
            <person name="Salamov A."/>
            <person name="Andreopoulos B."/>
            <person name="Baker S."/>
            <person name="Barry K."/>
            <person name="Bills G."/>
            <person name="Bluhm B."/>
            <person name="Cannon C."/>
            <person name="Castanera R."/>
            <person name="Culley D."/>
            <person name="Daum C."/>
            <person name="Ezra D."/>
            <person name="Gonzalez J."/>
            <person name="Henrissat B."/>
            <person name="Kuo A."/>
            <person name="Liang C."/>
            <person name="Lipzen A."/>
            <person name="Lutzoni F."/>
            <person name="Magnuson J."/>
            <person name="Mondo S."/>
            <person name="Nolan M."/>
            <person name="Ohm R."/>
            <person name="Pangilinan J."/>
            <person name="Park H.-J."/>
            <person name="Ramirez L."/>
            <person name="Alfaro M."/>
            <person name="Sun H."/>
            <person name="Tritt A."/>
            <person name="Yoshinaga Y."/>
            <person name="Zwiers L.-H."/>
            <person name="Turgeon B."/>
            <person name="Goodwin S."/>
            <person name="Spatafora J."/>
            <person name="Crous P."/>
            <person name="Grigoriev I."/>
        </authorList>
    </citation>
    <scope>NUCLEOTIDE SEQUENCE</scope>
    <source>
        <strain evidence="2">ATCC 36951</strain>
    </source>
</reference>
<evidence type="ECO:0000313" key="3">
    <source>
        <dbReference type="Proteomes" id="UP000799537"/>
    </source>
</evidence>
<feature type="region of interest" description="Disordered" evidence="1">
    <location>
        <begin position="35"/>
        <end position="109"/>
    </location>
</feature>
<gene>
    <name evidence="2" type="ORF">M409DRAFT_29624</name>
</gene>
<proteinExistence type="predicted"/>
<evidence type="ECO:0000256" key="1">
    <source>
        <dbReference type="SAM" id="MobiDB-lite"/>
    </source>
</evidence>
<dbReference type="RefSeq" id="XP_033660906.1">
    <property type="nucleotide sequence ID" value="XM_033809554.1"/>
</dbReference>
<sequence length="109" mass="12816">MATLAALASVAWINIKNLFTAEPAKEELNKDDHFHCHINPHKSEPKHGNKEEDTPTWSDFWQSLEQSQHGRREPETRWKMTEMEEKLRKEEARKAKTRRLAGRRAERGV</sequence>
<dbReference type="Proteomes" id="UP000799537">
    <property type="component" value="Unassembled WGS sequence"/>
</dbReference>
<dbReference type="EMBL" id="ML993631">
    <property type="protein sequence ID" value="KAF2160017.1"/>
    <property type="molecule type" value="Genomic_DNA"/>
</dbReference>
<accession>A0A6A6BYZ0</accession>
<feature type="compositionally biased region" description="Basic and acidic residues" evidence="1">
    <location>
        <begin position="68"/>
        <end position="94"/>
    </location>
</feature>